<keyword evidence="6 9" id="KW-1133">Transmembrane helix</keyword>
<keyword evidence="12" id="KW-1185">Reference proteome</keyword>
<comment type="caution">
    <text evidence="11">The sequence shown here is derived from an EMBL/GenBank/DDBJ whole genome shotgun (WGS) entry which is preliminary data.</text>
</comment>
<dbReference type="EMBL" id="LAOI01000001">
    <property type="protein sequence ID" value="KJV90309.1"/>
    <property type="molecule type" value="Genomic_DNA"/>
</dbReference>
<evidence type="ECO:0000256" key="4">
    <source>
        <dbReference type="ARBA" id="ARBA00022692"/>
    </source>
</evidence>
<feature type="transmembrane region" description="Helical" evidence="9">
    <location>
        <begin position="434"/>
        <end position="456"/>
    </location>
</feature>
<dbReference type="InterPro" id="IPR007688">
    <property type="entry name" value="Conjugal_tfr_TrbL/VirB6"/>
</dbReference>
<keyword evidence="3" id="KW-1003">Cell membrane</keyword>
<dbReference type="GO" id="GO:0030255">
    <property type="term" value="P:protein secretion by the type IV secretion system"/>
    <property type="evidence" value="ECO:0007669"/>
    <property type="project" value="InterPro"/>
</dbReference>
<evidence type="ECO:0000256" key="5">
    <source>
        <dbReference type="ARBA" id="ARBA00022729"/>
    </source>
</evidence>
<evidence type="ECO:0000256" key="6">
    <source>
        <dbReference type="ARBA" id="ARBA00022989"/>
    </source>
</evidence>
<keyword evidence="7 9" id="KW-0472">Membrane</keyword>
<dbReference type="RefSeq" id="WP_045799085.1">
    <property type="nucleotide sequence ID" value="NZ_LAOI01000001.1"/>
</dbReference>
<evidence type="ECO:0000256" key="2">
    <source>
        <dbReference type="ARBA" id="ARBA00007802"/>
    </source>
</evidence>
<gene>
    <name evidence="11" type="ORF">RBEAN4_1312</name>
</gene>
<dbReference type="AlphaFoldDB" id="A0A0F3QFV6"/>
<evidence type="ECO:0000256" key="8">
    <source>
        <dbReference type="SAM" id="MobiDB-lite"/>
    </source>
</evidence>
<feature type="region of interest" description="Disordered" evidence="8">
    <location>
        <begin position="625"/>
        <end position="674"/>
    </location>
</feature>
<feature type="compositionally biased region" description="Low complexity" evidence="8">
    <location>
        <begin position="655"/>
        <end position="674"/>
    </location>
</feature>
<evidence type="ECO:0000256" key="9">
    <source>
        <dbReference type="SAM" id="Phobius"/>
    </source>
</evidence>
<sequence>MKIHNIIKIIIVVCLEGFALTSFAGFGDSCASLPTTTDGYLESDTAYGYIIRSIDMKAPGGNCDANKPGITFCFKNKDGSSDPCTMYTLNQGDSKKISDLSKDNNPDLGANPILKNIVLTVQTWQNDICLLMPTSRGPMPVACKALSNPPAPPPVDPSCSNIGQSCYTGANYSQSLINFSGLAVQCLKETLDKIFFVGNSCGSQSQSSEITNLTAFPTFQGYLKNAIGAALILYVMFFAFNMVLNKEYGNPDKIALFVIKLLFVTYFSIGLGPLNFNSSQPTQENGMLKYGLPLLTGIAPEFAQIIFNAAGSKGLCVFDTSKYQSGYQFYALWDSIDCRIGYYLGLDLLYNIDKNGVLSSFARGDGGNSSGSIPIPNLGNPDKNSPNALTSVGSLRFFTVMFGFFMAGNVIILISGLVFAVIFLSILLYFITHYLVCMITIYVMTYVSPIFIPMMLFNRTKGYFDGWLKVSLSCALQPAVVACFIALLITMYDSAIFKNCEFLRYDYEKNNVKFSTFELRLPASSAEVCQESFGYKMLNYYAGKGWEEHLVILFPIKSIAKDVVSILAELLCVLVFSVIFYYFSKSISQFAADLTNGPKMDAVTASPTKIVDLVKQGAAFIKDAAQATQGKPPSGGDMPGDGGSKRSEGQKGDDSFISSGGNSSGDSLSSSGGK</sequence>
<comment type="similarity">
    <text evidence="2">Belongs to the TrbL/VirB6 family.</text>
</comment>
<feature type="chain" id="PRO_5002465657" evidence="10">
    <location>
        <begin position="25"/>
        <end position="674"/>
    </location>
</feature>
<protein>
    <submittedName>
        <fullName evidence="11">TrbL/VirB6 plasmid conjugal transfer family protein</fullName>
    </submittedName>
</protein>
<reference evidence="11 12" key="1">
    <citation type="submission" date="2015-02" db="EMBL/GenBank/DDBJ databases">
        <title>Genome Sequencing of Rickettsiales.</title>
        <authorList>
            <person name="Daugherty S.C."/>
            <person name="Su Q."/>
            <person name="Abolude K."/>
            <person name="Beier-Sexton M."/>
            <person name="Carlyon J.A."/>
            <person name="Carter R."/>
            <person name="Day N.P."/>
            <person name="Dumler S.J."/>
            <person name="Dyachenko V."/>
            <person name="Godinez A."/>
            <person name="Kurtti T.J."/>
            <person name="Lichay M."/>
            <person name="Mullins K.E."/>
            <person name="Ott S."/>
            <person name="Pappas-Brown V."/>
            <person name="Paris D.H."/>
            <person name="Patel P."/>
            <person name="Richards A.L."/>
            <person name="Sadzewicz L."/>
            <person name="Sears K."/>
            <person name="Seidman D."/>
            <person name="Sengamalay N."/>
            <person name="Stenos J."/>
            <person name="Tallon L.J."/>
            <person name="Vincent G."/>
            <person name="Fraser C.M."/>
            <person name="Munderloh U."/>
            <person name="Dunning-Hotopp J.C."/>
        </authorList>
    </citation>
    <scope>NUCLEOTIDE SEQUENCE [LARGE SCALE GENOMIC DNA]</scope>
    <source>
        <strain evidence="11 12">RML An4</strain>
    </source>
</reference>
<keyword evidence="5 10" id="KW-0732">Signal</keyword>
<evidence type="ECO:0000256" key="3">
    <source>
        <dbReference type="ARBA" id="ARBA00022475"/>
    </source>
</evidence>
<evidence type="ECO:0000256" key="10">
    <source>
        <dbReference type="SAM" id="SignalP"/>
    </source>
</evidence>
<accession>A0A0F3QFV6</accession>
<feature type="transmembrane region" description="Helical" evidence="9">
    <location>
        <begin position="256"/>
        <end position="276"/>
    </location>
</feature>
<feature type="transmembrane region" description="Helical" evidence="9">
    <location>
        <begin position="468"/>
        <end position="489"/>
    </location>
</feature>
<comment type="subcellular location">
    <subcellularLocation>
        <location evidence="1">Cell membrane</location>
        <topology evidence="1">Multi-pass membrane protein</topology>
    </subcellularLocation>
</comment>
<evidence type="ECO:0000256" key="7">
    <source>
        <dbReference type="ARBA" id="ARBA00023136"/>
    </source>
</evidence>
<feature type="transmembrane region" description="Helical" evidence="9">
    <location>
        <begin position="226"/>
        <end position="244"/>
    </location>
</feature>
<feature type="transmembrane region" description="Helical" evidence="9">
    <location>
        <begin position="563"/>
        <end position="583"/>
    </location>
</feature>
<dbReference type="Pfam" id="PF04610">
    <property type="entry name" value="TrbL"/>
    <property type="match status" value="1"/>
</dbReference>
<evidence type="ECO:0000256" key="1">
    <source>
        <dbReference type="ARBA" id="ARBA00004651"/>
    </source>
</evidence>
<feature type="compositionally biased region" description="Basic and acidic residues" evidence="8">
    <location>
        <begin position="643"/>
        <end position="654"/>
    </location>
</feature>
<feature type="signal peptide" evidence="10">
    <location>
        <begin position="1"/>
        <end position="24"/>
    </location>
</feature>
<dbReference type="PATRIC" id="fig|1359193.3.peg.1272"/>
<proteinExistence type="inferred from homology"/>
<evidence type="ECO:0000313" key="11">
    <source>
        <dbReference type="EMBL" id="KJV90309.1"/>
    </source>
</evidence>
<name>A0A0F3QFV6_RICBE</name>
<organism evidence="11 12">
    <name type="scientific">Rickettsia bellii str. RML An4</name>
    <dbReference type="NCBI Taxonomy" id="1359193"/>
    <lineage>
        <taxon>Bacteria</taxon>
        <taxon>Pseudomonadati</taxon>
        <taxon>Pseudomonadota</taxon>
        <taxon>Alphaproteobacteria</taxon>
        <taxon>Rickettsiales</taxon>
        <taxon>Rickettsiaceae</taxon>
        <taxon>Rickettsieae</taxon>
        <taxon>Rickettsia</taxon>
        <taxon>belli group</taxon>
    </lineage>
</organism>
<evidence type="ECO:0000313" key="12">
    <source>
        <dbReference type="Proteomes" id="UP000033661"/>
    </source>
</evidence>
<feature type="transmembrane region" description="Helical" evidence="9">
    <location>
        <begin position="397"/>
        <end position="427"/>
    </location>
</feature>
<dbReference type="GO" id="GO:0005886">
    <property type="term" value="C:plasma membrane"/>
    <property type="evidence" value="ECO:0007669"/>
    <property type="project" value="UniProtKB-SubCell"/>
</dbReference>
<dbReference type="Proteomes" id="UP000033661">
    <property type="component" value="Unassembled WGS sequence"/>
</dbReference>
<keyword evidence="4 9" id="KW-0812">Transmembrane</keyword>